<dbReference type="HOGENOM" id="CLU_002353_0_0_1"/>
<accession>S7QMZ6</accession>
<feature type="region of interest" description="Disordered" evidence="1">
    <location>
        <begin position="570"/>
        <end position="592"/>
    </location>
</feature>
<keyword evidence="4" id="KW-1185">Reference proteome</keyword>
<dbReference type="Proteomes" id="UP000030669">
    <property type="component" value="Unassembled WGS sequence"/>
</dbReference>
<gene>
    <name evidence="3" type="ORF">GLOTRDRAFT_118975</name>
</gene>
<dbReference type="KEGG" id="gtr:GLOTRDRAFT_118975"/>
<dbReference type="OrthoDB" id="160374at2759"/>
<evidence type="ECO:0000313" key="4">
    <source>
        <dbReference type="Proteomes" id="UP000030669"/>
    </source>
</evidence>
<evidence type="ECO:0000256" key="1">
    <source>
        <dbReference type="SAM" id="MobiDB-lite"/>
    </source>
</evidence>
<organism evidence="3 4">
    <name type="scientific">Gloeophyllum trabeum (strain ATCC 11539 / FP-39264 / Madison 617)</name>
    <name type="common">Brown rot fungus</name>
    <dbReference type="NCBI Taxonomy" id="670483"/>
    <lineage>
        <taxon>Eukaryota</taxon>
        <taxon>Fungi</taxon>
        <taxon>Dikarya</taxon>
        <taxon>Basidiomycota</taxon>
        <taxon>Agaricomycotina</taxon>
        <taxon>Agaricomycetes</taxon>
        <taxon>Gloeophyllales</taxon>
        <taxon>Gloeophyllaceae</taxon>
        <taxon>Gloeophyllum</taxon>
    </lineage>
</organism>
<dbReference type="Pfam" id="PF10441">
    <property type="entry name" value="Urb2"/>
    <property type="match status" value="1"/>
</dbReference>
<evidence type="ECO:0000259" key="2">
    <source>
        <dbReference type="Pfam" id="PF10441"/>
    </source>
</evidence>
<name>S7QMZ6_GLOTA</name>
<dbReference type="InterPro" id="IPR018849">
    <property type="entry name" value="Urb2/Npa2_C"/>
</dbReference>
<dbReference type="SUPFAM" id="SSF48371">
    <property type="entry name" value="ARM repeat"/>
    <property type="match status" value="1"/>
</dbReference>
<dbReference type="eggNOG" id="ENOG502S5N7">
    <property type="taxonomic scope" value="Eukaryota"/>
</dbReference>
<dbReference type="InterPro" id="IPR016024">
    <property type="entry name" value="ARM-type_fold"/>
</dbReference>
<dbReference type="EMBL" id="KB469296">
    <property type="protein sequence ID" value="EPQ60931.1"/>
    <property type="molecule type" value="Genomic_DNA"/>
</dbReference>
<protein>
    <recommendedName>
        <fullName evidence="2">Nucleolar 27S pre-rRNA processing Urb2/Npa2 C-terminal domain-containing protein</fullName>
    </recommendedName>
</protein>
<reference evidence="3 4" key="1">
    <citation type="journal article" date="2012" name="Science">
        <title>The Paleozoic origin of enzymatic lignin decomposition reconstructed from 31 fungal genomes.</title>
        <authorList>
            <person name="Floudas D."/>
            <person name="Binder M."/>
            <person name="Riley R."/>
            <person name="Barry K."/>
            <person name="Blanchette R.A."/>
            <person name="Henrissat B."/>
            <person name="Martinez A.T."/>
            <person name="Otillar R."/>
            <person name="Spatafora J.W."/>
            <person name="Yadav J.S."/>
            <person name="Aerts A."/>
            <person name="Benoit I."/>
            <person name="Boyd A."/>
            <person name="Carlson A."/>
            <person name="Copeland A."/>
            <person name="Coutinho P.M."/>
            <person name="de Vries R.P."/>
            <person name="Ferreira P."/>
            <person name="Findley K."/>
            <person name="Foster B."/>
            <person name="Gaskell J."/>
            <person name="Glotzer D."/>
            <person name="Gorecki P."/>
            <person name="Heitman J."/>
            <person name="Hesse C."/>
            <person name="Hori C."/>
            <person name="Igarashi K."/>
            <person name="Jurgens J.A."/>
            <person name="Kallen N."/>
            <person name="Kersten P."/>
            <person name="Kohler A."/>
            <person name="Kuees U."/>
            <person name="Kumar T.K.A."/>
            <person name="Kuo A."/>
            <person name="LaButti K."/>
            <person name="Larrondo L.F."/>
            <person name="Lindquist E."/>
            <person name="Ling A."/>
            <person name="Lombard V."/>
            <person name="Lucas S."/>
            <person name="Lundell T."/>
            <person name="Martin R."/>
            <person name="McLaughlin D.J."/>
            <person name="Morgenstern I."/>
            <person name="Morin E."/>
            <person name="Murat C."/>
            <person name="Nagy L.G."/>
            <person name="Nolan M."/>
            <person name="Ohm R.A."/>
            <person name="Patyshakuliyeva A."/>
            <person name="Rokas A."/>
            <person name="Ruiz-Duenas F.J."/>
            <person name="Sabat G."/>
            <person name="Salamov A."/>
            <person name="Samejima M."/>
            <person name="Schmutz J."/>
            <person name="Slot J.C."/>
            <person name="St John F."/>
            <person name="Stenlid J."/>
            <person name="Sun H."/>
            <person name="Sun S."/>
            <person name="Syed K."/>
            <person name="Tsang A."/>
            <person name="Wiebenga A."/>
            <person name="Young D."/>
            <person name="Pisabarro A."/>
            <person name="Eastwood D.C."/>
            <person name="Martin F."/>
            <person name="Cullen D."/>
            <person name="Grigoriev I.V."/>
            <person name="Hibbett D.S."/>
        </authorList>
    </citation>
    <scope>NUCLEOTIDE SEQUENCE [LARGE SCALE GENOMIC DNA]</scope>
    <source>
        <strain evidence="3 4">ATCC 11539</strain>
    </source>
</reference>
<proteinExistence type="predicted"/>
<dbReference type="GeneID" id="19300527"/>
<sequence>MAWLQSAQGFVRALKAPIDPPQGGEPYKIEIARTVWDTSDLYIPKKAQIISEWLLTKLLKDRGREPCLNPVVDARFWQLLSETMSCNTGQSASQQANAKTQLLPLLNRTPLAPIVTSLFTLLDLPDQERPELLRHVRNCFDVLWPLAAPKFTAEALLECWAALVALVVKKDHILEKDGNLIRIGLVVCESYRNSMNNSSSKKKLYQTFVKSHMPQWIKCAVCLDSAAPISRLLKAVYAAGVDTLFNLDILRHFATNTEMSSDALFRALMGLVKPSLEAVTAAVPDLFLSYSQAIKKYRSAIFSSGSSSQTNLTLLEQVQASALRFFVSCEGILRASPEDFPAVWKARVRLLEVIDQEDLSGPAQTFRSNALKDEEVDLIQNKITQDAVAILVGNSGTAHSEAIALKIILAVQCLIVLVKIDGDILSPSLSRLLQALMLLPQGPEVRGQNQGTSDLVAEIDTLLGLILSHHSKKRTLPSYLDTLLFSTYGLAHTRAVMLDTPQGSVSIPPEYTAIHQSRIMSQYHLGQVSKGCHAYLTPSQIEEAVECIQGMLKNGFDAFCRAVTLAEETTDQEGDKRKKRKSSSRRAAGEVGPCPVGESIELATIRITLVTKLAGAILPSLPLQSLATDSRQAVVLQIHAGVVQDVILPAVRAFTSVGREVSNEGSPKKRKNRESAKHGLEWAMQTVAAAALRLHYAITCAKQLSSGMTFLGNHSAEAEAEMKQALLKALRKYAEPEVACHAPELIPELVRTLLKFGQFSEEPEALLGTILQYLENQLKSTASWNGAAAELDSQDARHSGAVALLYTCVDRWLEVFERSASVPQIARLIGVFVNLALRGPPENYQDRIDAHDILYIMLRGAGFWEMPKFRAALFLHIDEITSPYDSFNLSDLLSRFRDKGMPSQDINRDALLQVLGIYRLLLQMPQEYVPRLARGDIMKRGAILDIIATMNWLEGDIGLGPSRAYMAIGILSIRAFMVRTSKYQGLIDHDALAEMAEYLLRTGYTSSAGGSSSSEDGKLTYQSVTIDLIRMYSSTMLKRAQKGDDAPLLRFLSSSSLVSPFAEGQERENHIAQQSLLCMIDDLASDFLVDEFSPRIQASLRSLHQSLESTVARYLSTWTAKGASLAEGRMYLDAWRRALRLGSWLKSDAAGSSLGQNLIAKVSPSLCKVNGKEIAHLSLVCGSVIHVMHEEYRSIPDIDRLSQAEVATAFYLMAATALDHVIVDEPMSKFCKTLSGSDFTSTLDLISEFVTARTSSPRDLECLIHLSTLFLRDSPEGTLKVTQNFVTRCLYAFTNHAIFYTGPQTLRLAVLAFISRHLSERPAAARGEDVNSIWALMSQFLSGSDRHDEETSEAIFQQLVNILSALVRLRRDLLLPTLPHLGFVMRQLIRATRRIRPHLGGKQSKLVADSLPMWINVAQPLSTDASKVLGRLLTSLGAKTVVRTHGNPPETHKAESLMKPFSKHAAYVLQAYIETMNDPLCLMPLEVRKELQPGLFTLCDMLSDYTRDAMMVSALDAGGKATMKVLWKEYEKQKYTGKG</sequence>
<dbReference type="STRING" id="670483.S7QMZ6"/>
<dbReference type="OMA" id="KALWKEY"/>
<feature type="domain" description="Nucleolar 27S pre-rRNA processing Urb2/Npa2 C-terminal" evidence="2">
    <location>
        <begin position="1309"/>
        <end position="1538"/>
    </location>
</feature>
<evidence type="ECO:0000313" key="3">
    <source>
        <dbReference type="EMBL" id="EPQ60931.1"/>
    </source>
</evidence>
<dbReference type="RefSeq" id="XP_007861226.1">
    <property type="nucleotide sequence ID" value="XM_007863035.1"/>
</dbReference>